<dbReference type="VEuPathDB" id="FungiDB:VP01_7025g1"/>
<dbReference type="EMBL" id="LAVV01012412">
    <property type="protein sequence ID" value="KNZ46701.1"/>
    <property type="molecule type" value="Genomic_DNA"/>
</dbReference>
<sequence length="145" mass="15865">MRFFALITLLVLFQIQSQTAHADFICNDGRYPNAKVGYCAIRKAVGLKDLVEPASVVNQVSHTFTCSQTTILGEAPSWRWCCSKSATLFSPKSAVGPVFLRGHLSLLSVLLGIRRRYPEDPLLRAPKALICLPNSTTNDVGVSSL</sequence>
<evidence type="ECO:0000256" key="1">
    <source>
        <dbReference type="SAM" id="SignalP"/>
    </source>
</evidence>
<protein>
    <submittedName>
        <fullName evidence="2">Uncharacterized protein</fullName>
    </submittedName>
</protein>
<evidence type="ECO:0000313" key="2">
    <source>
        <dbReference type="EMBL" id="KNZ46701.1"/>
    </source>
</evidence>
<name>A0A0L6UDV4_9BASI</name>
<organism evidence="2 3">
    <name type="scientific">Puccinia sorghi</name>
    <dbReference type="NCBI Taxonomy" id="27349"/>
    <lineage>
        <taxon>Eukaryota</taxon>
        <taxon>Fungi</taxon>
        <taxon>Dikarya</taxon>
        <taxon>Basidiomycota</taxon>
        <taxon>Pucciniomycotina</taxon>
        <taxon>Pucciniomycetes</taxon>
        <taxon>Pucciniales</taxon>
        <taxon>Pucciniaceae</taxon>
        <taxon>Puccinia</taxon>
    </lineage>
</organism>
<dbReference type="AlphaFoldDB" id="A0A0L6UDV4"/>
<proteinExistence type="predicted"/>
<evidence type="ECO:0000313" key="3">
    <source>
        <dbReference type="Proteomes" id="UP000037035"/>
    </source>
</evidence>
<reference evidence="2 3" key="1">
    <citation type="submission" date="2015-08" db="EMBL/GenBank/DDBJ databases">
        <title>Next Generation Sequencing and Analysis of the Genome of Puccinia sorghi L Schw, the Causal Agent of Maize Common Rust.</title>
        <authorList>
            <person name="Rochi L."/>
            <person name="Burguener G."/>
            <person name="Darino M."/>
            <person name="Turjanski A."/>
            <person name="Kreff E."/>
            <person name="Dieguez M.J."/>
            <person name="Sacco F."/>
        </authorList>
    </citation>
    <scope>NUCLEOTIDE SEQUENCE [LARGE SCALE GENOMIC DNA]</scope>
    <source>
        <strain evidence="2 3">RO10H11247</strain>
    </source>
</reference>
<feature type="non-terminal residue" evidence="2">
    <location>
        <position position="145"/>
    </location>
</feature>
<feature type="signal peptide" evidence="1">
    <location>
        <begin position="1"/>
        <end position="22"/>
    </location>
</feature>
<dbReference type="Proteomes" id="UP000037035">
    <property type="component" value="Unassembled WGS sequence"/>
</dbReference>
<comment type="caution">
    <text evidence="2">The sequence shown here is derived from an EMBL/GenBank/DDBJ whole genome shotgun (WGS) entry which is preliminary data.</text>
</comment>
<accession>A0A0L6UDV4</accession>
<gene>
    <name evidence="2" type="ORF">VP01_7025g1</name>
</gene>
<keyword evidence="3" id="KW-1185">Reference proteome</keyword>
<feature type="chain" id="PRO_5005567805" evidence="1">
    <location>
        <begin position="23"/>
        <end position="145"/>
    </location>
</feature>
<keyword evidence="1" id="KW-0732">Signal</keyword>